<dbReference type="SFLD" id="SFLDS00029">
    <property type="entry name" value="Radical_SAM"/>
    <property type="match status" value="1"/>
</dbReference>
<evidence type="ECO:0000313" key="10">
    <source>
        <dbReference type="EMBL" id="KKM19073.1"/>
    </source>
</evidence>
<protein>
    <recommendedName>
        <fullName evidence="9">Radical SAM core domain-containing protein</fullName>
    </recommendedName>
</protein>
<dbReference type="CDD" id="cd01335">
    <property type="entry name" value="Radical_SAM"/>
    <property type="match status" value="1"/>
</dbReference>
<dbReference type="GO" id="GO:0046872">
    <property type="term" value="F:metal ion binding"/>
    <property type="evidence" value="ECO:0007669"/>
    <property type="project" value="UniProtKB-KW"/>
</dbReference>
<dbReference type="EMBL" id="LAZR01014074">
    <property type="protein sequence ID" value="KKM19073.1"/>
    <property type="molecule type" value="Genomic_DNA"/>
</dbReference>
<evidence type="ECO:0000256" key="4">
    <source>
        <dbReference type="ARBA" id="ARBA00022723"/>
    </source>
</evidence>
<evidence type="ECO:0000256" key="6">
    <source>
        <dbReference type="ARBA" id="ARBA00023004"/>
    </source>
</evidence>
<keyword evidence="6" id="KW-0408">Iron</keyword>
<sequence>MCARPMTTNDTTASPACGPQAGQRLPVRVTPFYRRQIERSDCPEPLRRMVELAPAESEAAGQSDTSGEYDNTIIVGLQHKYAQTVLVLTTQQCFGYCRYCFRRRFVGQEPSEAVADYPAVAAYIRGHPEISNVLLTGGDPLTLDSDRLGGIIDQLLPIPHVTSIRFGTRAIAFAPDRFRDPKLLAQFDRIRSAGKACVVVTHINHASEISGEAESVVDGLRRADVQLLNQAVLLNGVNDDPDVLTALFEKIQSLGIHPYYLFQARPVLGACHFQVPLDRGIAIVHAVNSRLSGIQKMFRFIMSHRSGKIEILDLAADGRLHMRYHQSPDPMQVGRVFSRPYRRGACWLDDLPET</sequence>
<dbReference type="AlphaFoldDB" id="A0A0F9KAE9"/>
<feature type="domain" description="Radical SAM core" evidence="9">
    <location>
        <begin position="79"/>
        <end position="305"/>
    </location>
</feature>
<reference evidence="10" key="1">
    <citation type="journal article" date="2015" name="Nature">
        <title>Complex archaea that bridge the gap between prokaryotes and eukaryotes.</title>
        <authorList>
            <person name="Spang A."/>
            <person name="Saw J.H."/>
            <person name="Jorgensen S.L."/>
            <person name="Zaremba-Niedzwiedzka K."/>
            <person name="Martijn J."/>
            <person name="Lind A.E."/>
            <person name="van Eijk R."/>
            <person name="Schleper C."/>
            <person name="Guy L."/>
            <person name="Ettema T.J."/>
        </authorList>
    </citation>
    <scope>NUCLEOTIDE SEQUENCE</scope>
</reference>
<evidence type="ECO:0000259" key="9">
    <source>
        <dbReference type="PROSITE" id="PS51918"/>
    </source>
</evidence>
<name>A0A0F9KAE9_9ZZZZ</name>
<keyword evidence="5" id="KW-0663">Pyridoxal phosphate</keyword>
<dbReference type="SUPFAM" id="SSF102114">
    <property type="entry name" value="Radical SAM enzymes"/>
    <property type="match status" value="1"/>
</dbReference>
<gene>
    <name evidence="10" type="ORF">LCGC14_1659310</name>
</gene>
<dbReference type="PANTHER" id="PTHR30538:SF0">
    <property type="entry name" value="L-LYSINE 2,3-AMINOMUTASE AQ_1632-RELATED"/>
    <property type="match status" value="1"/>
</dbReference>
<evidence type="ECO:0000256" key="7">
    <source>
        <dbReference type="ARBA" id="ARBA00023014"/>
    </source>
</evidence>
<dbReference type="InterPro" id="IPR013785">
    <property type="entry name" value="Aldolase_TIM"/>
</dbReference>
<dbReference type="GO" id="GO:0003824">
    <property type="term" value="F:catalytic activity"/>
    <property type="evidence" value="ECO:0007669"/>
    <property type="project" value="InterPro"/>
</dbReference>
<comment type="cofactor">
    <cofactor evidence="1">
        <name>pyridoxal 5'-phosphate</name>
        <dbReference type="ChEBI" id="CHEBI:597326"/>
    </cofactor>
</comment>
<keyword evidence="7" id="KW-0411">Iron-sulfur</keyword>
<evidence type="ECO:0000256" key="8">
    <source>
        <dbReference type="SAM" id="MobiDB-lite"/>
    </source>
</evidence>
<organism evidence="10">
    <name type="scientific">marine sediment metagenome</name>
    <dbReference type="NCBI Taxonomy" id="412755"/>
    <lineage>
        <taxon>unclassified sequences</taxon>
        <taxon>metagenomes</taxon>
        <taxon>ecological metagenomes</taxon>
    </lineage>
</organism>
<dbReference type="InterPro" id="IPR003739">
    <property type="entry name" value="Lys_aminomutase/Glu_NH3_mut"/>
</dbReference>
<feature type="region of interest" description="Disordered" evidence="8">
    <location>
        <begin position="1"/>
        <end position="22"/>
    </location>
</feature>
<dbReference type="PROSITE" id="PS51918">
    <property type="entry name" value="RADICAL_SAM"/>
    <property type="match status" value="1"/>
</dbReference>
<comment type="caution">
    <text evidence="10">The sequence shown here is derived from an EMBL/GenBank/DDBJ whole genome shotgun (WGS) entry which is preliminary data.</text>
</comment>
<dbReference type="GO" id="GO:0051539">
    <property type="term" value="F:4 iron, 4 sulfur cluster binding"/>
    <property type="evidence" value="ECO:0007669"/>
    <property type="project" value="UniProtKB-KW"/>
</dbReference>
<evidence type="ECO:0000256" key="1">
    <source>
        <dbReference type="ARBA" id="ARBA00001933"/>
    </source>
</evidence>
<dbReference type="InterPro" id="IPR058240">
    <property type="entry name" value="rSAM_sf"/>
</dbReference>
<feature type="compositionally biased region" description="Polar residues" evidence="8">
    <location>
        <begin position="1"/>
        <end position="14"/>
    </location>
</feature>
<dbReference type="InterPro" id="IPR007197">
    <property type="entry name" value="rSAM"/>
</dbReference>
<dbReference type="PANTHER" id="PTHR30538">
    <property type="entry name" value="LYSINE 2,3-AMINOMUTASE-RELATED"/>
    <property type="match status" value="1"/>
</dbReference>
<keyword evidence="4" id="KW-0479">Metal-binding</keyword>
<accession>A0A0F9KAE9</accession>
<evidence type="ECO:0000256" key="3">
    <source>
        <dbReference type="ARBA" id="ARBA00022691"/>
    </source>
</evidence>
<dbReference type="SFLD" id="SFLDG01070">
    <property type="entry name" value="PLP-dependent"/>
    <property type="match status" value="1"/>
</dbReference>
<dbReference type="Gene3D" id="3.20.20.70">
    <property type="entry name" value="Aldolase class I"/>
    <property type="match status" value="1"/>
</dbReference>
<evidence type="ECO:0000256" key="5">
    <source>
        <dbReference type="ARBA" id="ARBA00022898"/>
    </source>
</evidence>
<keyword evidence="2" id="KW-0004">4Fe-4S</keyword>
<dbReference type="NCBIfam" id="TIGR00238">
    <property type="entry name" value="KamA family radical SAM protein"/>
    <property type="match status" value="1"/>
</dbReference>
<evidence type="ECO:0000256" key="2">
    <source>
        <dbReference type="ARBA" id="ARBA00022485"/>
    </source>
</evidence>
<keyword evidence="3" id="KW-0949">S-adenosyl-L-methionine</keyword>
<proteinExistence type="predicted"/>